<protein>
    <recommendedName>
        <fullName evidence="9">Acetylserotonin O-methyltransferase</fullName>
        <ecNumber evidence="8">2.1.1.4</ecNumber>
    </recommendedName>
    <alternativeName>
        <fullName evidence="10">Hydroxyindole O-methyltransferase</fullName>
    </alternativeName>
</protein>
<keyword evidence="2" id="KW-0489">Methyltransferase</keyword>
<dbReference type="GO" id="GO:0032259">
    <property type="term" value="P:methylation"/>
    <property type="evidence" value="ECO:0007669"/>
    <property type="project" value="UniProtKB-KW"/>
</dbReference>
<evidence type="ECO:0000256" key="7">
    <source>
        <dbReference type="ARBA" id="ARBA00037926"/>
    </source>
</evidence>
<evidence type="ECO:0000313" key="14">
    <source>
        <dbReference type="Ensembl" id="ENSCWAP00000026792.1"/>
    </source>
</evidence>
<evidence type="ECO:0000259" key="12">
    <source>
        <dbReference type="Pfam" id="PF00891"/>
    </source>
</evidence>
<dbReference type="SUPFAM" id="SSF53335">
    <property type="entry name" value="S-adenosyl-L-methionine-dependent methyltransferases"/>
    <property type="match status" value="1"/>
</dbReference>
<dbReference type="FunFam" id="3.40.50.150:FF:000738">
    <property type="entry name" value="Acetylserotonin O-methyltransferase"/>
    <property type="match status" value="1"/>
</dbReference>
<comment type="subunit">
    <text evidence="1">Homodimer.</text>
</comment>
<dbReference type="Pfam" id="PF08100">
    <property type="entry name" value="Dimerisation"/>
    <property type="match status" value="1"/>
</dbReference>
<dbReference type="Gene3D" id="3.40.50.150">
    <property type="entry name" value="Vaccinia Virus protein VP39"/>
    <property type="match status" value="1"/>
</dbReference>
<evidence type="ECO:0000313" key="15">
    <source>
        <dbReference type="Proteomes" id="UP000694540"/>
    </source>
</evidence>
<name>A0A8C3YQD1_9CETA</name>
<dbReference type="InterPro" id="IPR012967">
    <property type="entry name" value="COMT_dimerisation"/>
</dbReference>
<sequence length="400" mass="43541">MRPPGGFPFGDLHIQLLQVLSRPVAAEAGPASRRMGARREREGRGLQPLAAFAFCRRPQVLFAACELGVFDLLAEAPGPLGSAAVAARLGISCRGTEQLLDACVALRLLRVQVRTGEGRPVYANTELASAYLARASPTCQQHMLLYMARTTYLCWAHLAEAVRDGENQYLKAFGVSSKELFTAVYRSEAERLQFMRALGDVWSVEGRSVLAAFDLSPFPLVCDLGGCSGALAKECASLYTGCHVTVFDIPDVVQAAKRHFSFPEDGRISFSEGDFFQDPLPEADLYLLARVLHDWTDEKCSRLLARVHRACRTGGGVLVIESLLDADERGPLTTRLYSLNMLVQTEGRERTPAQYRALLGPAGFRDVQCRRTGGTYDAVLLGGGGPGNSFAILSVQPRSL</sequence>
<dbReference type="Pfam" id="PF00891">
    <property type="entry name" value="Methyltransf_2"/>
    <property type="match status" value="1"/>
</dbReference>
<dbReference type="GO" id="GO:0006629">
    <property type="term" value="P:lipid metabolic process"/>
    <property type="evidence" value="ECO:0007669"/>
    <property type="project" value="UniProtKB-KW"/>
</dbReference>
<keyword evidence="3" id="KW-0808">Transferase</keyword>
<dbReference type="InterPro" id="IPR029063">
    <property type="entry name" value="SAM-dependent_MTases_sf"/>
</dbReference>
<dbReference type="Proteomes" id="UP000694540">
    <property type="component" value="Unplaced"/>
</dbReference>
<dbReference type="PROSITE" id="PS51683">
    <property type="entry name" value="SAM_OMT_II"/>
    <property type="match status" value="1"/>
</dbReference>
<dbReference type="AlphaFoldDB" id="A0A8C3YQD1"/>
<dbReference type="EC" id="2.1.1.4" evidence="8"/>
<feature type="domain" description="O-methyltransferase C-terminal" evidence="12">
    <location>
        <begin position="155"/>
        <end position="365"/>
    </location>
</feature>
<dbReference type="SUPFAM" id="SSF46785">
    <property type="entry name" value="Winged helix' DNA-binding domain"/>
    <property type="match status" value="1"/>
</dbReference>
<dbReference type="InterPro" id="IPR016461">
    <property type="entry name" value="COMT-like"/>
</dbReference>
<evidence type="ECO:0000256" key="8">
    <source>
        <dbReference type="ARBA" id="ARBA00039116"/>
    </source>
</evidence>
<dbReference type="GO" id="GO:0046983">
    <property type="term" value="F:protein dimerization activity"/>
    <property type="evidence" value="ECO:0007669"/>
    <property type="project" value="InterPro"/>
</dbReference>
<dbReference type="PANTHER" id="PTHR43712">
    <property type="entry name" value="PUTATIVE (AFU_ORTHOLOGUE AFUA_4G14580)-RELATED"/>
    <property type="match status" value="1"/>
</dbReference>
<evidence type="ECO:0000256" key="10">
    <source>
        <dbReference type="ARBA" id="ARBA00043054"/>
    </source>
</evidence>
<evidence type="ECO:0000256" key="4">
    <source>
        <dbReference type="ARBA" id="ARBA00022691"/>
    </source>
</evidence>
<keyword evidence="4" id="KW-0949">S-adenosyl-L-methionine</keyword>
<dbReference type="GeneTree" id="ENSGT00940000161561"/>
<dbReference type="Gene3D" id="1.10.10.10">
    <property type="entry name" value="Winged helix-like DNA-binding domain superfamily/Winged helix DNA-binding domain"/>
    <property type="match status" value="1"/>
</dbReference>
<keyword evidence="11" id="KW-0471">Melatonin biosynthesis</keyword>
<proteinExistence type="predicted"/>
<dbReference type="InterPro" id="IPR036390">
    <property type="entry name" value="WH_DNA-bd_sf"/>
</dbReference>
<evidence type="ECO:0000259" key="13">
    <source>
        <dbReference type="Pfam" id="PF08100"/>
    </source>
</evidence>
<evidence type="ECO:0000256" key="3">
    <source>
        <dbReference type="ARBA" id="ARBA00022679"/>
    </source>
</evidence>
<evidence type="ECO:0000256" key="9">
    <source>
        <dbReference type="ARBA" id="ARBA00040730"/>
    </source>
</evidence>
<dbReference type="PANTHER" id="PTHR43712:SF2">
    <property type="entry name" value="O-METHYLTRANSFERASE CICE"/>
    <property type="match status" value="1"/>
</dbReference>
<keyword evidence="5" id="KW-0443">Lipid metabolism</keyword>
<reference evidence="14" key="2">
    <citation type="submission" date="2025-09" db="UniProtKB">
        <authorList>
            <consortium name="Ensembl"/>
        </authorList>
    </citation>
    <scope>IDENTIFICATION</scope>
</reference>
<keyword evidence="15" id="KW-1185">Reference proteome</keyword>
<accession>A0A8C3YQD1</accession>
<dbReference type="GO" id="GO:0030187">
    <property type="term" value="P:melatonin biosynthetic process"/>
    <property type="evidence" value="ECO:0007669"/>
    <property type="project" value="UniProtKB-KW"/>
</dbReference>
<evidence type="ECO:0000256" key="11">
    <source>
        <dbReference type="ARBA" id="ARBA00043260"/>
    </source>
</evidence>
<dbReference type="Ensembl" id="ENSCWAT00000029043.1">
    <property type="protein sequence ID" value="ENSCWAP00000026792.1"/>
    <property type="gene ID" value="ENSCWAG00000020226.1"/>
</dbReference>
<dbReference type="FunFam" id="1.10.10.10:FF:000358">
    <property type="entry name" value="Acetylserotonin O-methyltransferase"/>
    <property type="match status" value="1"/>
</dbReference>
<evidence type="ECO:0000256" key="2">
    <source>
        <dbReference type="ARBA" id="ARBA00022603"/>
    </source>
</evidence>
<dbReference type="GO" id="GO:0017096">
    <property type="term" value="F:acetylserotonin O-methyltransferase activity"/>
    <property type="evidence" value="ECO:0007669"/>
    <property type="project" value="UniProtKB-EC"/>
</dbReference>
<comment type="pathway">
    <text evidence="7">Aromatic compound metabolism; melatonin biosynthesis; melatonin from serotonin: step 1/2.</text>
</comment>
<reference evidence="14" key="1">
    <citation type="submission" date="2025-08" db="UniProtKB">
        <authorList>
            <consortium name="Ensembl"/>
        </authorList>
    </citation>
    <scope>IDENTIFICATION</scope>
</reference>
<evidence type="ECO:0000256" key="5">
    <source>
        <dbReference type="ARBA" id="ARBA00023098"/>
    </source>
</evidence>
<feature type="domain" description="O-methyltransferase dimerisation" evidence="13">
    <location>
        <begin position="56"/>
        <end position="133"/>
    </location>
</feature>
<evidence type="ECO:0000256" key="1">
    <source>
        <dbReference type="ARBA" id="ARBA00011738"/>
    </source>
</evidence>
<evidence type="ECO:0000256" key="6">
    <source>
        <dbReference type="ARBA" id="ARBA00037645"/>
    </source>
</evidence>
<dbReference type="InterPro" id="IPR036388">
    <property type="entry name" value="WH-like_DNA-bd_sf"/>
</dbReference>
<organism evidence="14 15">
    <name type="scientific">Catagonus wagneri</name>
    <name type="common">Chacoan peccary</name>
    <dbReference type="NCBI Taxonomy" id="51154"/>
    <lineage>
        <taxon>Eukaryota</taxon>
        <taxon>Metazoa</taxon>
        <taxon>Chordata</taxon>
        <taxon>Craniata</taxon>
        <taxon>Vertebrata</taxon>
        <taxon>Euteleostomi</taxon>
        <taxon>Mammalia</taxon>
        <taxon>Eutheria</taxon>
        <taxon>Laurasiatheria</taxon>
        <taxon>Artiodactyla</taxon>
        <taxon>Suina</taxon>
        <taxon>Tayassuidae</taxon>
        <taxon>Catagonus</taxon>
    </lineage>
</organism>
<dbReference type="InterPro" id="IPR001077">
    <property type="entry name" value="COMT_C"/>
</dbReference>
<comment type="function">
    <text evidence="6">Catalyzes the transfer of a methyl group onto N-acetylserotonin, producing melatonin (N-acetyl-5-methoxytryptamine).</text>
</comment>